<dbReference type="PANTHER" id="PTHR43248:SF25">
    <property type="entry name" value="AB HYDROLASE-1 DOMAIN-CONTAINING PROTEIN-RELATED"/>
    <property type="match status" value="1"/>
</dbReference>
<dbReference type="InterPro" id="IPR000073">
    <property type="entry name" value="AB_hydrolase_1"/>
</dbReference>
<dbReference type="Pfam" id="PF00561">
    <property type="entry name" value="Abhydrolase_1"/>
    <property type="match status" value="1"/>
</dbReference>
<dbReference type="SUPFAM" id="SSF53474">
    <property type="entry name" value="alpha/beta-Hydrolases"/>
    <property type="match status" value="1"/>
</dbReference>
<accession>A0A5C2RUB6</accession>
<dbReference type="InterPro" id="IPR013595">
    <property type="entry name" value="Pept_S33_TAP-like_C"/>
</dbReference>
<comment type="similarity">
    <text evidence="1">Belongs to the peptidase S33 family.</text>
</comment>
<dbReference type="InterPro" id="IPR029058">
    <property type="entry name" value="AB_hydrolase_fold"/>
</dbReference>
<evidence type="ECO:0000313" key="5">
    <source>
        <dbReference type="EMBL" id="RPD54165.1"/>
    </source>
</evidence>
<evidence type="ECO:0000259" key="4">
    <source>
        <dbReference type="Pfam" id="PF08386"/>
    </source>
</evidence>
<feature type="domain" description="AB hydrolase-1" evidence="3">
    <location>
        <begin position="17"/>
        <end position="178"/>
    </location>
</feature>
<evidence type="ECO:0000256" key="1">
    <source>
        <dbReference type="ARBA" id="ARBA00010088"/>
    </source>
</evidence>
<keyword evidence="6" id="KW-1185">Reference proteome</keyword>
<protein>
    <submittedName>
        <fullName evidence="5">Alpha/beta-hydrolase</fullName>
    </submittedName>
</protein>
<evidence type="ECO:0000313" key="6">
    <source>
        <dbReference type="Proteomes" id="UP000313359"/>
    </source>
</evidence>
<reference evidence="5" key="1">
    <citation type="journal article" date="2018" name="Genome Biol. Evol.">
        <title>Genomics and development of Lentinus tigrinus, a white-rot wood-decaying mushroom with dimorphic fruiting bodies.</title>
        <authorList>
            <person name="Wu B."/>
            <person name="Xu Z."/>
            <person name="Knudson A."/>
            <person name="Carlson A."/>
            <person name="Chen N."/>
            <person name="Kovaka S."/>
            <person name="LaButti K."/>
            <person name="Lipzen A."/>
            <person name="Pennachio C."/>
            <person name="Riley R."/>
            <person name="Schakwitz W."/>
            <person name="Umezawa K."/>
            <person name="Ohm R.A."/>
            <person name="Grigoriev I.V."/>
            <person name="Nagy L.G."/>
            <person name="Gibbons J."/>
            <person name="Hibbett D."/>
        </authorList>
    </citation>
    <scope>NUCLEOTIDE SEQUENCE [LARGE SCALE GENOMIC DNA]</scope>
    <source>
        <strain evidence="5">ALCF2SS1-6</strain>
    </source>
</reference>
<name>A0A5C2RUB6_9APHY</name>
<feature type="domain" description="Peptidase S33 tripeptidyl aminopeptidase-like C-terminal" evidence="4">
    <location>
        <begin position="347"/>
        <end position="447"/>
    </location>
</feature>
<dbReference type="Pfam" id="PF08386">
    <property type="entry name" value="Abhydrolase_4"/>
    <property type="match status" value="1"/>
</dbReference>
<dbReference type="OrthoDB" id="425534at2759"/>
<dbReference type="InterPro" id="IPR051601">
    <property type="entry name" value="Serine_prot/Carboxylest_S33"/>
</dbReference>
<dbReference type="EMBL" id="ML122309">
    <property type="protein sequence ID" value="RPD54165.1"/>
    <property type="molecule type" value="Genomic_DNA"/>
</dbReference>
<evidence type="ECO:0000256" key="2">
    <source>
        <dbReference type="ARBA" id="ARBA00022801"/>
    </source>
</evidence>
<dbReference type="Proteomes" id="UP000313359">
    <property type="component" value="Unassembled WGS sequence"/>
</dbReference>
<dbReference type="AlphaFoldDB" id="A0A5C2RUB6"/>
<dbReference type="STRING" id="1328759.A0A5C2RUB6"/>
<dbReference type="PANTHER" id="PTHR43248">
    <property type="entry name" value="2-SUCCINYL-6-HYDROXY-2,4-CYCLOHEXADIENE-1-CARBOXYLATE SYNTHASE"/>
    <property type="match status" value="1"/>
</dbReference>
<proteinExistence type="inferred from homology"/>
<sequence>MRLVPAKSRGTPDYRGTVLVNPGGPGDSGTFLIAQAGEKLARVVGDSFDVLGFDPRGTGASTPNADCFTMPRQRDMWQTSIGHRFINTSDETAEFFRTRVEVVGARCEEYIGGEGGIGRFMSTASTATDMVKISEKLGQEKVMYWGFSYGSVLGQYFSAMYPEKVGRVIIDGVFDSHNYRAALWNSNLYDFEKVVESLFTYCHQAGPLQCPLYESTPDKIRARYFAVLDAVAHKPVAVPLAESPMVVTRRDLVWQLFAATYRPLLRYNAVVDVIRAIETGNQTGLVALAPKISQPAQCDCAADQHPWNSENEAFSAIACGDGEEHPYDAETYRKYYEDMVAESPHGGPIWAIHYLQCAGWRIRPKWRYMGPLAANATASPLLLIAPRFDPVCPLRDALVVRERYPGAGLLVQNSHGHCTLAAPSLCTAKHIQAYLKEGTLPEEGAVCEADELPFIGAVRDVSALSVEDRDLLDAMRGLAEVVPMFGF</sequence>
<keyword evidence="2 5" id="KW-0378">Hydrolase</keyword>
<organism evidence="5 6">
    <name type="scientific">Lentinus tigrinus ALCF2SS1-6</name>
    <dbReference type="NCBI Taxonomy" id="1328759"/>
    <lineage>
        <taxon>Eukaryota</taxon>
        <taxon>Fungi</taxon>
        <taxon>Dikarya</taxon>
        <taxon>Basidiomycota</taxon>
        <taxon>Agaricomycotina</taxon>
        <taxon>Agaricomycetes</taxon>
        <taxon>Polyporales</taxon>
        <taxon>Polyporaceae</taxon>
        <taxon>Lentinus</taxon>
    </lineage>
</organism>
<dbReference type="Gene3D" id="3.40.50.1820">
    <property type="entry name" value="alpha/beta hydrolase"/>
    <property type="match status" value="1"/>
</dbReference>
<dbReference type="GO" id="GO:0016787">
    <property type="term" value="F:hydrolase activity"/>
    <property type="evidence" value="ECO:0007669"/>
    <property type="project" value="UniProtKB-KW"/>
</dbReference>
<gene>
    <name evidence="5" type="ORF">L227DRAFT_368563</name>
</gene>
<evidence type="ECO:0000259" key="3">
    <source>
        <dbReference type="Pfam" id="PF00561"/>
    </source>
</evidence>